<protein>
    <submittedName>
        <fullName evidence="3">Universal stress protein</fullName>
    </submittedName>
</protein>
<dbReference type="InterPro" id="IPR006016">
    <property type="entry name" value="UspA"/>
</dbReference>
<feature type="domain" description="UspA" evidence="2">
    <location>
        <begin position="1"/>
        <end position="138"/>
    </location>
</feature>
<dbReference type="Pfam" id="PF00582">
    <property type="entry name" value="Usp"/>
    <property type="match status" value="2"/>
</dbReference>
<comment type="similarity">
    <text evidence="1">Belongs to the universal stress protein A family.</text>
</comment>
<keyword evidence="4" id="KW-1185">Reference proteome</keyword>
<feature type="domain" description="UspA" evidence="2">
    <location>
        <begin position="151"/>
        <end position="283"/>
    </location>
</feature>
<name>A0A5C8HN09_9MICO</name>
<dbReference type="OrthoDB" id="5242641at2"/>
<dbReference type="SUPFAM" id="SSF52402">
    <property type="entry name" value="Adenine nucleotide alpha hydrolases-like"/>
    <property type="match status" value="2"/>
</dbReference>
<sequence length="290" mass="29791">MTRPLVVGYTATPAGADAIAVASRLAAALGAPLELIMVTPLTARGGVVPPLDGYTDHLREQSRQWLREATALVPKGISTAAHVRGAESFAEGLVNAAAEFGASHIVIGAANSGSFGRHRLGSVANDLLHASDVAVVLAPAGYAGVTTPITRFTAAVGERAGSDALLEEAVSLATATGAELRLVSLVAIDMPANLDTQALQLAGATHANELLTQATATLPAEVKAEAIIASGTSIEDAVARLDWSDGEFVIVGSSRLAQPRRLFLGSTASKMLRVLPVPMIVVPRTRNEGN</sequence>
<evidence type="ECO:0000256" key="1">
    <source>
        <dbReference type="ARBA" id="ARBA00008791"/>
    </source>
</evidence>
<accession>A0A5C8HN09</accession>
<dbReference type="AlphaFoldDB" id="A0A5C8HN09"/>
<evidence type="ECO:0000313" key="4">
    <source>
        <dbReference type="Proteomes" id="UP000321196"/>
    </source>
</evidence>
<gene>
    <name evidence="3" type="ORF">FVP60_11965</name>
</gene>
<reference evidence="3 4" key="1">
    <citation type="submission" date="2019-08" db="EMBL/GenBank/DDBJ databases">
        <authorList>
            <person name="Dong K."/>
        </authorList>
    </citation>
    <scope>NUCLEOTIDE SEQUENCE [LARGE SCALE GENOMIC DNA]</scope>
    <source>
        <strain evidence="3 4">M4-8</strain>
    </source>
</reference>
<dbReference type="InterPro" id="IPR014729">
    <property type="entry name" value="Rossmann-like_a/b/a_fold"/>
</dbReference>
<dbReference type="PANTHER" id="PTHR46268">
    <property type="entry name" value="STRESS RESPONSE PROTEIN NHAX"/>
    <property type="match status" value="1"/>
</dbReference>
<proteinExistence type="inferred from homology"/>
<dbReference type="Proteomes" id="UP000321196">
    <property type="component" value="Unassembled WGS sequence"/>
</dbReference>
<dbReference type="Gene3D" id="3.40.50.620">
    <property type="entry name" value="HUPs"/>
    <property type="match status" value="2"/>
</dbReference>
<dbReference type="PANTHER" id="PTHR46268:SF6">
    <property type="entry name" value="UNIVERSAL STRESS PROTEIN UP12"/>
    <property type="match status" value="1"/>
</dbReference>
<evidence type="ECO:0000259" key="2">
    <source>
        <dbReference type="Pfam" id="PF00582"/>
    </source>
</evidence>
<comment type="caution">
    <text evidence="3">The sequence shown here is derived from an EMBL/GenBank/DDBJ whole genome shotgun (WGS) entry which is preliminary data.</text>
</comment>
<dbReference type="RefSeq" id="WP_147826528.1">
    <property type="nucleotide sequence ID" value="NZ_BAAARG010000004.1"/>
</dbReference>
<dbReference type="EMBL" id="VRSW01000005">
    <property type="protein sequence ID" value="TXK03003.1"/>
    <property type="molecule type" value="Genomic_DNA"/>
</dbReference>
<evidence type="ECO:0000313" key="3">
    <source>
        <dbReference type="EMBL" id="TXK03003.1"/>
    </source>
</evidence>
<organism evidence="3 4">
    <name type="scientific">Microbacterium mitrae</name>
    <dbReference type="NCBI Taxonomy" id="664640"/>
    <lineage>
        <taxon>Bacteria</taxon>
        <taxon>Bacillati</taxon>
        <taxon>Actinomycetota</taxon>
        <taxon>Actinomycetes</taxon>
        <taxon>Micrococcales</taxon>
        <taxon>Microbacteriaceae</taxon>
        <taxon>Microbacterium</taxon>
    </lineage>
</organism>
<dbReference type="CDD" id="cd00293">
    <property type="entry name" value="USP-like"/>
    <property type="match status" value="2"/>
</dbReference>